<dbReference type="InterPro" id="IPR039527">
    <property type="entry name" value="PIGG/GPI7"/>
</dbReference>
<feature type="domain" description="GPI ethanolamine phosphate transferase 2 C-terminal" evidence="1">
    <location>
        <begin position="23"/>
        <end position="177"/>
    </location>
</feature>
<proteinExistence type="predicted"/>
<dbReference type="OrthoDB" id="272139at2759"/>
<feature type="non-terminal residue" evidence="2">
    <location>
        <position position="197"/>
    </location>
</feature>
<dbReference type="GO" id="GO:0051267">
    <property type="term" value="F:CP2 mannose-ethanolamine phosphotransferase activity"/>
    <property type="evidence" value="ECO:0007669"/>
    <property type="project" value="TreeGrafter"/>
</dbReference>
<evidence type="ECO:0000259" key="1">
    <source>
        <dbReference type="Pfam" id="PF19316"/>
    </source>
</evidence>
<dbReference type="Pfam" id="PF19316">
    <property type="entry name" value="PIGO_PIGG"/>
    <property type="match status" value="1"/>
</dbReference>
<reference evidence="2" key="1">
    <citation type="submission" date="2020-11" db="EMBL/GenBank/DDBJ databases">
        <authorList>
            <person name="Tran Van P."/>
        </authorList>
    </citation>
    <scope>NUCLEOTIDE SEQUENCE</scope>
</reference>
<dbReference type="PANTHER" id="PTHR23072:SF0">
    <property type="entry name" value="GPI ETHANOLAMINE PHOSPHATE TRANSFERASE 2"/>
    <property type="match status" value="1"/>
</dbReference>
<dbReference type="InterPro" id="IPR045687">
    <property type="entry name" value="PIGG/GPI7_C"/>
</dbReference>
<dbReference type="GO" id="GO:0006506">
    <property type="term" value="P:GPI anchor biosynthetic process"/>
    <property type="evidence" value="ECO:0007669"/>
    <property type="project" value="InterPro"/>
</dbReference>
<accession>A0A7R8ZW95</accession>
<dbReference type="EMBL" id="OB667680">
    <property type="protein sequence ID" value="CAD7234071.1"/>
    <property type="molecule type" value="Genomic_DNA"/>
</dbReference>
<organism evidence="2">
    <name type="scientific">Cyprideis torosa</name>
    <dbReference type="NCBI Taxonomy" id="163714"/>
    <lineage>
        <taxon>Eukaryota</taxon>
        <taxon>Metazoa</taxon>
        <taxon>Ecdysozoa</taxon>
        <taxon>Arthropoda</taxon>
        <taxon>Crustacea</taxon>
        <taxon>Oligostraca</taxon>
        <taxon>Ostracoda</taxon>
        <taxon>Podocopa</taxon>
        <taxon>Podocopida</taxon>
        <taxon>Cytherocopina</taxon>
        <taxon>Cytheroidea</taxon>
        <taxon>Cytherideidae</taxon>
        <taxon>Cyprideis</taxon>
    </lineage>
</organism>
<sequence length="197" mass="22391">MGKACHGRNFSSLKSGWLLLGLLLCKPSSVPWLVLLVASEELIKTLYLKIHLPPDSYVFIFLVFAMSGYFQQGNSNSLSSLELSSGYVGLRFYHPLPTGILLACHTYHPLIYFIFSLMEIFQQKRILGEGRQYSLSSLMYYVLLFLSVQAVFYSAAVMVLRNHLFIFSVFAPKLLYDGMLTLILCSLFLPAIHFLRL</sequence>
<dbReference type="PANTHER" id="PTHR23072">
    <property type="entry name" value="PHOSPHATIDYLINOSITOL GLYCAN-RELATED"/>
    <property type="match status" value="1"/>
</dbReference>
<dbReference type="GO" id="GO:0005789">
    <property type="term" value="C:endoplasmic reticulum membrane"/>
    <property type="evidence" value="ECO:0007669"/>
    <property type="project" value="TreeGrafter"/>
</dbReference>
<evidence type="ECO:0000313" key="2">
    <source>
        <dbReference type="EMBL" id="CAD7234071.1"/>
    </source>
</evidence>
<gene>
    <name evidence="2" type="ORF">CTOB1V02_LOCUS11889</name>
</gene>
<name>A0A7R8ZW95_9CRUS</name>
<dbReference type="AlphaFoldDB" id="A0A7R8ZW95"/>
<protein>
    <recommendedName>
        <fullName evidence="1">GPI ethanolamine phosphate transferase 2 C-terminal domain-containing protein</fullName>
    </recommendedName>
</protein>